<reference evidence="2" key="1">
    <citation type="journal article" date="2021" name="Nat. Commun.">
        <title>Genetic determinants of endophytism in the Arabidopsis root mycobiome.</title>
        <authorList>
            <person name="Mesny F."/>
            <person name="Miyauchi S."/>
            <person name="Thiergart T."/>
            <person name="Pickel B."/>
            <person name="Atanasova L."/>
            <person name="Karlsson M."/>
            <person name="Huettel B."/>
            <person name="Barry K.W."/>
            <person name="Haridas S."/>
            <person name="Chen C."/>
            <person name="Bauer D."/>
            <person name="Andreopoulos W."/>
            <person name="Pangilinan J."/>
            <person name="LaButti K."/>
            <person name="Riley R."/>
            <person name="Lipzen A."/>
            <person name="Clum A."/>
            <person name="Drula E."/>
            <person name="Henrissat B."/>
            <person name="Kohler A."/>
            <person name="Grigoriev I.V."/>
            <person name="Martin F.M."/>
            <person name="Hacquard S."/>
        </authorList>
    </citation>
    <scope>NUCLEOTIDE SEQUENCE</scope>
    <source>
        <strain evidence="2">MPI-CAGE-CH-0243</strain>
    </source>
</reference>
<dbReference type="OrthoDB" id="5379086at2759"/>
<accession>A0A9P9IFR5</accession>
<evidence type="ECO:0000313" key="2">
    <source>
        <dbReference type="EMBL" id="KAH7117740.1"/>
    </source>
</evidence>
<sequence length="467" mass="51296">MATSGGTGSGEPDMVLVGELLEEISRHPPAIAARKLLTEHYISVGWLDAATENANELKKLAPTDTDIAEFIKILSKQPEPPVPDSQPSASISETPKAMVSRKPVIRKPARAPVQLPGNLDSTKQDLAQGYTALRQKAKFLLVDLLHLQKLQKNNTRGTSKNISRVQAIAEGHKENTATVKAAPPGSARSIARIIQANPEKALELALADLEDMVHWLKEPNGVSSGVDNDTVRAALVKRVQSLESALPDNLKFFPHIALMHIDHENLEKNYVNTETMLGDEVKDIPRETFWVTEDNYAWDMEELVQAITVNGGVMRNPLSRQMFTPKDIKGIVWHPSGKQLAALQVEQEEMSKGVRPETIAQMEKLASVLLEDQSSDTLPSRHAVDEFMAYIATLPELEQKAIDGLRCPAKDSHTGQSYDFSIGESVRDAKGNRVCFHKTGDFIKQAASHLRQNKGAPPDPDAGCKVM</sequence>
<evidence type="ECO:0000256" key="1">
    <source>
        <dbReference type="SAM" id="MobiDB-lite"/>
    </source>
</evidence>
<feature type="region of interest" description="Disordered" evidence="1">
    <location>
        <begin position="75"/>
        <end position="102"/>
    </location>
</feature>
<evidence type="ECO:0000313" key="3">
    <source>
        <dbReference type="Proteomes" id="UP000700596"/>
    </source>
</evidence>
<protein>
    <submittedName>
        <fullName evidence="2">Uncharacterized protein</fullName>
    </submittedName>
</protein>
<dbReference type="Proteomes" id="UP000700596">
    <property type="component" value="Unassembled WGS sequence"/>
</dbReference>
<name>A0A9P9IFR5_9PLEO</name>
<comment type="caution">
    <text evidence="2">The sequence shown here is derived from an EMBL/GenBank/DDBJ whole genome shotgun (WGS) entry which is preliminary data.</text>
</comment>
<dbReference type="EMBL" id="JAGMWT010000013">
    <property type="protein sequence ID" value="KAH7117740.1"/>
    <property type="molecule type" value="Genomic_DNA"/>
</dbReference>
<organism evidence="2 3">
    <name type="scientific">Dendryphion nanum</name>
    <dbReference type="NCBI Taxonomy" id="256645"/>
    <lineage>
        <taxon>Eukaryota</taxon>
        <taxon>Fungi</taxon>
        <taxon>Dikarya</taxon>
        <taxon>Ascomycota</taxon>
        <taxon>Pezizomycotina</taxon>
        <taxon>Dothideomycetes</taxon>
        <taxon>Pleosporomycetidae</taxon>
        <taxon>Pleosporales</taxon>
        <taxon>Torulaceae</taxon>
        <taxon>Dendryphion</taxon>
    </lineage>
</organism>
<proteinExistence type="predicted"/>
<dbReference type="AlphaFoldDB" id="A0A9P9IFR5"/>
<keyword evidence="3" id="KW-1185">Reference proteome</keyword>
<gene>
    <name evidence="2" type="ORF">B0J11DRAFT_468244</name>
</gene>